<dbReference type="EMBL" id="CP039354">
    <property type="protein sequence ID" value="QCE09693.1"/>
    <property type="molecule type" value="Genomic_DNA"/>
</dbReference>
<dbReference type="AlphaFoldDB" id="A0A4D6N782"/>
<dbReference type="PANTHER" id="PTHR46537:SF1">
    <property type="entry name" value="E3 UBIQUITIN-PROTEIN LIGASE RING1B-RELATED"/>
    <property type="match status" value="1"/>
</dbReference>
<evidence type="ECO:0000256" key="3">
    <source>
        <dbReference type="ARBA" id="ARBA00022833"/>
    </source>
</evidence>
<feature type="coiled-coil region" evidence="5">
    <location>
        <begin position="187"/>
        <end position="218"/>
    </location>
</feature>
<name>A0A4D6N782_VIGUN</name>
<protein>
    <submittedName>
        <fullName evidence="8">E3 ubiquitin-protein ligase</fullName>
    </submittedName>
</protein>
<accession>A0A4D6N782</accession>
<feature type="compositionally biased region" description="Basic residues" evidence="6">
    <location>
        <begin position="325"/>
        <end position="344"/>
    </location>
</feature>
<dbReference type="Pfam" id="PF13923">
    <property type="entry name" value="zf-C3HC4_2"/>
    <property type="match status" value="1"/>
</dbReference>
<reference evidence="8 9" key="1">
    <citation type="submission" date="2019-04" db="EMBL/GenBank/DDBJ databases">
        <title>An improved genome assembly and genetic linkage map for asparagus bean, Vigna unguiculata ssp. sesquipedialis.</title>
        <authorList>
            <person name="Xia Q."/>
            <person name="Zhang R."/>
            <person name="Dong Y."/>
        </authorList>
    </citation>
    <scope>NUCLEOTIDE SEQUENCE [LARGE SCALE GENOMIC DNA]</scope>
    <source>
        <tissue evidence="8">Leaf</tissue>
    </source>
</reference>
<evidence type="ECO:0000259" key="7">
    <source>
        <dbReference type="PROSITE" id="PS50089"/>
    </source>
</evidence>
<dbReference type="InterPro" id="IPR044592">
    <property type="entry name" value="RING1A/B"/>
</dbReference>
<feature type="region of interest" description="Disordered" evidence="6">
    <location>
        <begin position="542"/>
        <end position="673"/>
    </location>
</feature>
<dbReference type="InterPro" id="IPR013083">
    <property type="entry name" value="Znf_RING/FYVE/PHD"/>
</dbReference>
<evidence type="ECO:0000313" key="8">
    <source>
        <dbReference type="EMBL" id="QCE09693.1"/>
    </source>
</evidence>
<keyword evidence="3" id="KW-0862">Zinc</keyword>
<feature type="domain" description="RING-type" evidence="7">
    <location>
        <begin position="121"/>
        <end position="161"/>
    </location>
</feature>
<dbReference type="GO" id="GO:0008270">
    <property type="term" value="F:zinc ion binding"/>
    <property type="evidence" value="ECO:0007669"/>
    <property type="project" value="UniProtKB-KW"/>
</dbReference>
<feature type="compositionally biased region" description="Basic residues" evidence="6">
    <location>
        <begin position="282"/>
        <end position="291"/>
    </location>
</feature>
<keyword evidence="9" id="KW-1185">Reference proteome</keyword>
<dbReference type="PROSITE" id="PS00518">
    <property type="entry name" value="ZF_RING_1"/>
    <property type="match status" value="1"/>
</dbReference>
<sequence length="816" mass="93770">MPAQKRSLPDSLDEGDTSHHNLFHSRHAKQQQQQHQDQSHEHDEDHHHEEEEQEEEEEDGEGEEEEDDDEEEEDEEVEEAAHDNDGKETPQDSDETPSSGSEEKPEFVYVELLEIRKDVQCPICLGIIKKTRTVMECLHRFCRECIDKSMRLGNNECPACRTHCASRRSLRDDPNYDALIAALYPDIEKYEEEELEFREEEKNRNKQIQASIAKVVQRQSEALVKRRKDTPGVFLTRSQRNQRNIHSRRQTQTIEGSEDNEEDNDNNEKDSSSADERSTEHRQKRRKRWARVRPSQPSSSMASPDGGNDSDMDISRENRGISRQVSKHRKLTWGRGGFRSHTRHGSGGGSNSKSSRSSRLSKFVDHLRSLDENTNEFDVHLMLVSLDHQNTPSLPQPYLCCRPTLSVEHLYEYVARQTPFPVEGIEILAVKGCHSTNRDKSADENSLIFDDLSTLVIEPHKDELEVLQEHETLAGLRSKCISKMGHLVSIKVVFSPNITLDIEKYEEEELEFREEEKNRNKQIQASIAKVVQRQSEALVKRRKDTPGVFLTRSQRNQRNIHSRRQTQTIEGSEDNEEDNDNNEKDSSSADERSTEHRQKRRKRWARVRPSQPSSSMASPDGGNDSDMDISRENRGISRQVSKHRKLTWGRGGFRSHTRHGSGGGSNSKSSRSSRLSKFVDHLRSLDENTNEFDVHLMLVSLDHQNTPSLPQPYLCCRPTLSVEHLYEYVARQTPFPVEGIEILAVKGCHSTNRDKSADENSLIFDDLSTLVIEPHKDELEVLQEHETLAGLRSKCISKMGHLVSIKILAYRRKEVS</sequence>
<dbReference type="Gene3D" id="3.30.40.10">
    <property type="entry name" value="Zinc/RING finger domain, C3HC4 (zinc finger)"/>
    <property type="match status" value="1"/>
</dbReference>
<keyword evidence="2 4" id="KW-0863">Zinc-finger</keyword>
<evidence type="ECO:0000256" key="1">
    <source>
        <dbReference type="ARBA" id="ARBA00022723"/>
    </source>
</evidence>
<feature type="compositionally biased region" description="Acidic residues" evidence="6">
    <location>
        <begin position="571"/>
        <end position="580"/>
    </location>
</feature>
<gene>
    <name evidence="8" type="ORF">DEO72_LG10g915</name>
</gene>
<dbReference type="PROSITE" id="PS50089">
    <property type="entry name" value="ZF_RING_2"/>
    <property type="match status" value="1"/>
</dbReference>
<keyword evidence="5" id="KW-0175">Coiled coil</keyword>
<feature type="region of interest" description="Disordered" evidence="6">
    <location>
        <begin position="218"/>
        <end position="358"/>
    </location>
</feature>
<dbReference type="CDD" id="cd16531">
    <property type="entry name" value="RING-HC_RING1-like"/>
    <property type="match status" value="1"/>
</dbReference>
<organism evidence="8 9">
    <name type="scientific">Vigna unguiculata</name>
    <name type="common">Cowpea</name>
    <dbReference type="NCBI Taxonomy" id="3917"/>
    <lineage>
        <taxon>Eukaryota</taxon>
        <taxon>Viridiplantae</taxon>
        <taxon>Streptophyta</taxon>
        <taxon>Embryophyta</taxon>
        <taxon>Tracheophyta</taxon>
        <taxon>Spermatophyta</taxon>
        <taxon>Magnoliopsida</taxon>
        <taxon>eudicotyledons</taxon>
        <taxon>Gunneridae</taxon>
        <taxon>Pentapetalae</taxon>
        <taxon>rosids</taxon>
        <taxon>fabids</taxon>
        <taxon>Fabales</taxon>
        <taxon>Fabaceae</taxon>
        <taxon>Papilionoideae</taxon>
        <taxon>50 kb inversion clade</taxon>
        <taxon>NPAAA clade</taxon>
        <taxon>indigoferoid/millettioid clade</taxon>
        <taxon>Phaseoleae</taxon>
        <taxon>Vigna</taxon>
    </lineage>
</organism>
<dbReference type="InterPro" id="IPR001841">
    <property type="entry name" value="Znf_RING"/>
</dbReference>
<dbReference type="SUPFAM" id="SSF57850">
    <property type="entry name" value="RING/U-box"/>
    <property type="match status" value="1"/>
</dbReference>
<feature type="compositionally biased region" description="Basic residues" evidence="6">
    <location>
        <begin position="597"/>
        <end position="606"/>
    </location>
</feature>
<feature type="compositionally biased region" description="Basic residues" evidence="6">
    <location>
        <begin position="640"/>
        <end position="659"/>
    </location>
</feature>
<dbReference type="SMART" id="SM00184">
    <property type="entry name" value="RING"/>
    <property type="match status" value="1"/>
</dbReference>
<evidence type="ECO:0000313" key="9">
    <source>
        <dbReference type="Proteomes" id="UP000501690"/>
    </source>
</evidence>
<feature type="compositionally biased region" description="Basic and acidic residues" evidence="6">
    <location>
        <begin position="266"/>
        <end position="281"/>
    </location>
</feature>
<feature type="coiled-coil region" evidence="5">
    <location>
        <begin position="502"/>
        <end position="533"/>
    </location>
</feature>
<evidence type="ECO:0000256" key="2">
    <source>
        <dbReference type="ARBA" id="ARBA00022771"/>
    </source>
</evidence>
<dbReference type="PANTHER" id="PTHR46537">
    <property type="entry name" value="OS11G0578200 PROTEIN"/>
    <property type="match status" value="1"/>
</dbReference>
<feature type="compositionally biased region" description="Basic and acidic residues" evidence="6">
    <location>
        <begin position="37"/>
        <end position="50"/>
    </location>
</feature>
<feature type="compositionally biased region" description="Acidic residues" evidence="6">
    <location>
        <begin position="51"/>
        <end position="78"/>
    </location>
</feature>
<feature type="compositionally biased region" description="Basic and acidic residues" evidence="6">
    <location>
        <begin position="79"/>
        <end position="90"/>
    </location>
</feature>
<proteinExistence type="predicted"/>
<dbReference type="Proteomes" id="UP000501690">
    <property type="component" value="Linkage Group LG10"/>
</dbReference>
<evidence type="ECO:0000256" key="5">
    <source>
        <dbReference type="SAM" id="Coils"/>
    </source>
</evidence>
<dbReference type="InterPro" id="IPR017907">
    <property type="entry name" value="Znf_RING_CS"/>
</dbReference>
<feature type="compositionally biased region" description="Basic and acidic residues" evidence="6">
    <location>
        <begin position="581"/>
        <end position="596"/>
    </location>
</feature>
<keyword evidence="1" id="KW-0479">Metal-binding</keyword>
<evidence type="ECO:0000256" key="6">
    <source>
        <dbReference type="SAM" id="MobiDB-lite"/>
    </source>
</evidence>
<feature type="region of interest" description="Disordered" evidence="6">
    <location>
        <begin position="1"/>
        <end position="104"/>
    </location>
</feature>
<feature type="compositionally biased region" description="Acidic residues" evidence="6">
    <location>
        <begin position="256"/>
        <end position="265"/>
    </location>
</feature>
<evidence type="ECO:0000256" key="4">
    <source>
        <dbReference type="PROSITE-ProRule" id="PRU00175"/>
    </source>
</evidence>